<protein>
    <submittedName>
        <fullName evidence="2">VOC family protein</fullName>
    </submittedName>
</protein>
<proteinExistence type="predicted"/>
<dbReference type="PANTHER" id="PTHR33993">
    <property type="entry name" value="GLYOXALASE-RELATED"/>
    <property type="match status" value="1"/>
</dbReference>
<organism evidence="2 3">
    <name type="scientific">Georgenia faecalis</name>
    <dbReference type="NCBI Taxonomy" id="2483799"/>
    <lineage>
        <taxon>Bacteria</taxon>
        <taxon>Bacillati</taxon>
        <taxon>Actinomycetota</taxon>
        <taxon>Actinomycetes</taxon>
        <taxon>Micrococcales</taxon>
        <taxon>Bogoriellaceae</taxon>
        <taxon>Georgenia</taxon>
    </lineage>
</organism>
<accession>A0ABV9D7W6</accession>
<feature type="domain" description="VOC" evidence="1">
    <location>
        <begin position="4"/>
        <end position="117"/>
    </location>
</feature>
<reference evidence="3" key="1">
    <citation type="journal article" date="2019" name="Int. J. Syst. Evol. Microbiol.">
        <title>The Global Catalogue of Microorganisms (GCM) 10K type strain sequencing project: providing services to taxonomists for standard genome sequencing and annotation.</title>
        <authorList>
            <consortium name="The Broad Institute Genomics Platform"/>
            <consortium name="The Broad Institute Genome Sequencing Center for Infectious Disease"/>
            <person name="Wu L."/>
            <person name="Ma J."/>
        </authorList>
    </citation>
    <scope>NUCLEOTIDE SEQUENCE [LARGE SCALE GENOMIC DNA]</scope>
    <source>
        <strain evidence="3">JCM 3369</strain>
    </source>
</reference>
<dbReference type="PANTHER" id="PTHR33993:SF14">
    <property type="entry name" value="GB|AAF24581.1"/>
    <property type="match status" value="1"/>
</dbReference>
<dbReference type="SUPFAM" id="SSF54593">
    <property type="entry name" value="Glyoxalase/Bleomycin resistance protein/Dihydroxybiphenyl dioxygenase"/>
    <property type="match status" value="1"/>
</dbReference>
<dbReference type="Proteomes" id="UP001595955">
    <property type="component" value="Unassembled WGS sequence"/>
</dbReference>
<dbReference type="InterPro" id="IPR037523">
    <property type="entry name" value="VOC_core"/>
</dbReference>
<dbReference type="Gene3D" id="3.10.180.10">
    <property type="entry name" value="2,3-Dihydroxybiphenyl 1,2-Dioxygenase, domain 1"/>
    <property type="match status" value="1"/>
</dbReference>
<keyword evidence="3" id="KW-1185">Reference proteome</keyword>
<dbReference type="EMBL" id="JBHSGF010000003">
    <property type="protein sequence ID" value="MFC4554837.1"/>
    <property type="molecule type" value="Genomic_DNA"/>
</dbReference>
<comment type="caution">
    <text evidence="2">The sequence shown here is derived from an EMBL/GenBank/DDBJ whole genome shotgun (WGS) entry which is preliminary data.</text>
</comment>
<dbReference type="InterPro" id="IPR053863">
    <property type="entry name" value="Glyoxy/Ble-like_N"/>
</dbReference>
<gene>
    <name evidence="2" type="ORF">ACFO3F_06220</name>
</gene>
<evidence type="ECO:0000313" key="2">
    <source>
        <dbReference type="EMBL" id="MFC4554837.1"/>
    </source>
</evidence>
<dbReference type="Pfam" id="PF22677">
    <property type="entry name" value="Ble-like_N"/>
    <property type="match status" value="1"/>
</dbReference>
<evidence type="ECO:0000313" key="3">
    <source>
        <dbReference type="Proteomes" id="UP001595955"/>
    </source>
</evidence>
<sequence>MAGELAFFELGVADTARGRAFYERLFGWTFSPGPGEDGYMIATPGVPGGMHGGDAGASPYAFFRVDDIEAAKARVVELGGGVDDNHDVEGEDDAQDQYGRFVLCRDDQGSPFGLFQAPTGAAPGQA</sequence>
<dbReference type="InterPro" id="IPR052164">
    <property type="entry name" value="Anthracycline_SecMetBiosynth"/>
</dbReference>
<dbReference type="PROSITE" id="PS51819">
    <property type="entry name" value="VOC"/>
    <property type="match status" value="1"/>
</dbReference>
<dbReference type="InterPro" id="IPR029068">
    <property type="entry name" value="Glyas_Bleomycin-R_OHBP_Dase"/>
</dbReference>
<evidence type="ECO:0000259" key="1">
    <source>
        <dbReference type="PROSITE" id="PS51819"/>
    </source>
</evidence>
<dbReference type="RefSeq" id="WP_122822838.1">
    <property type="nucleotide sequence ID" value="NZ_CP033325.1"/>
</dbReference>
<name>A0ABV9D7W6_9MICO</name>